<organism evidence="1 2">
    <name type="scientific">Sinomonas terrae</name>
    <dbReference type="NCBI Taxonomy" id="2908838"/>
    <lineage>
        <taxon>Bacteria</taxon>
        <taxon>Bacillati</taxon>
        <taxon>Actinomycetota</taxon>
        <taxon>Actinomycetes</taxon>
        <taxon>Micrococcales</taxon>
        <taxon>Micrococcaceae</taxon>
        <taxon>Sinomonas</taxon>
    </lineage>
</organism>
<name>A0ABS9U6V5_9MICC</name>
<dbReference type="Proteomes" id="UP001202922">
    <property type="component" value="Unassembled WGS sequence"/>
</dbReference>
<comment type="caution">
    <text evidence="1">The sequence shown here is derived from an EMBL/GenBank/DDBJ whole genome shotgun (WGS) entry which is preliminary data.</text>
</comment>
<gene>
    <name evidence="1" type="ORF">L0M17_21125</name>
</gene>
<reference evidence="1 2" key="1">
    <citation type="submission" date="2022-03" db="EMBL/GenBank/DDBJ databases">
        <title>Sinomonas sp. isolated from a soil.</title>
        <authorList>
            <person name="Han J."/>
            <person name="Kim D.-U."/>
        </authorList>
    </citation>
    <scope>NUCLEOTIDE SEQUENCE [LARGE SCALE GENOMIC DNA]</scope>
    <source>
        <strain evidence="1 2">5-5</strain>
    </source>
</reference>
<proteinExistence type="predicted"/>
<dbReference type="RefSeq" id="WP_241056606.1">
    <property type="nucleotide sequence ID" value="NZ_JAKZBV010000002.1"/>
</dbReference>
<accession>A0ABS9U6V5</accession>
<keyword evidence="2" id="KW-1185">Reference proteome</keyword>
<evidence type="ECO:0000313" key="2">
    <source>
        <dbReference type="Proteomes" id="UP001202922"/>
    </source>
</evidence>
<evidence type="ECO:0000313" key="1">
    <source>
        <dbReference type="EMBL" id="MCH6472434.1"/>
    </source>
</evidence>
<sequence>MAQRAALPEPGYGPPETVRFEDGAPVVRFFPEHGSEFSDFRFVRLGLPELITIDLALGFARATGPGGTRRTAQSAQALFSSLKVFANALMTGPSVPESLGELAPSALHRARLASTSGRAYVSVVHSLRLVLRGSQGLPSGFRDALYAPNPAVIAAGKVEAYGDGEVAAVRRAARKVVRKAALRIRAARSEAEEFLARHGTPELNRVPDANEKRALLAHIFEHGDLPRLEDGNLAVPRSGALLAELNPTREDAHALVALLICLTGLNLSTVLGLTADHLAASAAAETPAVLLRGVKARRGPQHSEMDLAFIGKSSGSGADDLSTAHGVYQLALELGEDLRRHTGDDGLFMFYAKASGGRAATMRYRRMSAQACRILLPGFEDQSGERRRVDTGRIRRWYLDRHQRPVAQSAQTLASVYLARDASTLDSYQGVVEEALEGEVDRIRIENARRVLTEADRTEALHDPEAVARRFGLTTETLRGLLAGDLDTVAGACMDNTNSPHSPTGTPCKASFLLCLGCPCSRSEPRHIPVQALTLIGLRELRPGLDEHEWERKYAPAAAQLEDLMDLQKAVAEDQAAQATEEDARLVRALLDGDLDLR</sequence>
<evidence type="ECO:0008006" key="3">
    <source>
        <dbReference type="Google" id="ProtNLM"/>
    </source>
</evidence>
<dbReference type="EMBL" id="JAKZBV010000002">
    <property type="protein sequence ID" value="MCH6472434.1"/>
    <property type="molecule type" value="Genomic_DNA"/>
</dbReference>
<protein>
    <recommendedName>
        <fullName evidence="3">Integrase</fullName>
    </recommendedName>
</protein>